<evidence type="ECO:0000256" key="2">
    <source>
        <dbReference type="SAM" id="Coils"/>
    </source>
</evidence>
<dbReference type="Pfam" id="PF00563">
    <property type="entry name" value="EAL"/>
    <property type="match status" value="1"/>
</dbReference>
<dbReference type="EMBL" id="RKMK01000006">
    <property type="protein sequence ID" value="RXH00781.1"/>
    <property type="molecule type" value="Genomic_DNA"/>
</dbReference>
<evidence type="ECO:0000259" key="3">
    <source>
        <dbReference type="PROSITE" id="PS50883"/>
    </source>
</evidence>
<evidence type="ECO:0000256" key="1">
    <source>
        <dbReference type="PROSITE-ProRule" id="PRU00244"/>
    </source>
</evidence>
<dbReference type="Pfam" id="PF12860">
    <property type="entry name" value="PAS_7"/>
    <property type="match status" value="1"/>
</dbReference>
<name>A0A4Q0QTT4_9BRAD</name>
<gene>
    <name evidence="6" type="ORF">EAS61_10015</name>
</gene>
<dbReference type="SUPFAM" id="SSF141868">
    <property type="entry name" value="EAL domain-like"/>
    <property type="match status" value="1"/>
</dbReference>
<dbReference type="PANTHER" id="PTHR44757:SF2">
    <property type="entry name" value="BIOFILM ARCHITECTURE MAINTENANCE PROTEIN MBAA"/>
    <property type="match status" value="1"/>
</dbReference>
<feature type="domain" description="MHYT" evidence="5">
    <location>
        <begin position="12"/>
        <end position="199"/>
    </location>
</feature>
<dbReference type="RefSeq" id="WP_128955785.1">
    <property type="nucleotide sequence ID" value="NZ_RKMK01000006.1"/>
</dbReference>
<dbReference type="GO" id="GO:0003824">
    <property type="term" value="F:catalytic activity"/>
    <property type="evidence" value="ECO:0007669"/>
    <property type="project" value="UniProtKB-ARBA"/>
</dbReference>
<dbReference type="AlphaFoldDB" id="A0A4Q0QTT4"/>
<dbReference type="FunFam" id="3.30.70.270:FF:000001">
    <property type="entry name" value="Diguanylate cyclase domain protein"/>
    <property type="match status" value="1"/>
</dbReference>
<dbReference type="SMART" id="SM00267">
    <property type="entry name" value="GGDEF"/>
    <property type="match status" value="1"/>
</dbReference>
<dbReference type="SMART" id="SM00052">
    <property type="entry name" value="EAL"/>
    <property type="match status" value="1"/>
</dbReference>
<dbReference type="PROSITE" id="PS50924">
    <property type="entry name" value="MHYT"/>
    <property type="match status" value="1"/>
</dbReference>
<dbReference type="SUPFAM" id="SSF55073">
    <property type="entry name" value="Nucleotide cyclase"/>
    <property type="match status" value="1"/>
</dbReference>
<feature type="transmembrane region" description="Helical" evidence="1">
    <location>
        <begin position="175"/>
        <end position="196"/>
    </location>
</feature>
<feature type="transmembrane region" description="Helical" evidence="1">
    <location>
        <begin position="78"/>
        <end position="105"/>
    </location>
</feature>
<feature type="domain" description="EAL" evidence="3">
    <location>
        <begin position="575"/>
        <end position="826"/>
    </location>
</feature>
<dbReference type="CDD" id="cd01949">
    <property type="entry name" value="GGDEF"/>
    <property type="match status" value="1"/>
</dbReference>
<dbReference type="PROSITE" id="PS50887">
    <property type="entry name" value="GGDEF"/>
    <property type="match status" value="1"/>
</dbReference>
<feature type="transmembrane region" description="Helical" evidence="1">
    <location>
        <begin position="216"/>
        <end position="237"/>
    </location>
</feature>
<dbReference type="InterPro" id="IPR035965">
    <property type="entry name" value="PAS-like_dom_sf"/>
</dbReference>
<evidence type="ECO:0000313" key="7">
    <source>
        <dbReference type="Proteomes" id="UP000290174"/>
    </source>
</evidence>
<dbReference type="InterPro" id="IPR000160">
    <property type="entry name" value="GGDEF_dom"/>
</dbReference>
<evidence type="ECO:0000313" key="6">
    <source>
        <dbReference type="EMBL" id="RXH00781.1"/>
    </source>
</evidence>
<dbReference type="SUPFAM" id="SSF55785">
    <property type="entry name" value="PYP-like sensor domain (PAS domain)"/>
    <property type="match status" value="1"/>
</dbReference>
<evidence type="ECO:0000259" key="5">
    <source>
        <dbReference type="PROSITE" id="PS50924"/>
    </source>
</evidence>
<dbReference type="InterPro" id="IPR035919">
    <property type="entry name" value="EAL_sf"/>
</dbReference>
<dbReference type="InterPro" id="IPR005330">
    <property type="entry name" value="MHYT_dom"/>
</dbReference>
<keyword evidence="1" id="KW-0472">Membrane</keyword>
<feature type="transmembrane region" description="Helical" evidence="1">
    <location>
        <begin position="14"/>
        <end position="35"/>
    </location>
</feature>
<feature type="transmembrane region" description="Helical" evidence="1">
    <location>
        <begin position="112"/>
        <end position="134"/>
    </location>
</feature>
<dbReference type="InterPro" id="IPR052155">
    <property type="entry name" value="Biofilm_reg_signaling"/>
</dbReference>
<reference evidence="6 7" key="1">
    <citation type="submission" date="2018-11" db="EMBL/GenBank/DDBJ databases">
        <title>Bradyrhizobium sp. nov., isolated from effective nodules of peanut in China.</title>
        <authorList>
            <person name="Li Y."/>
        </authorList>
    </citation>
    <scope>NUCLEOTIDE SEQUENCE [LARGE SCALE GENOMIC DNA]</scope>
    <source>
        <strain evidence="6 7">CCBAU 51770</strain>
    </source>
</reference>
<dbReference type="GO" id="GO:0016020">
    <property type="term" value="C:membrane"/>
    <property type="evidence" value="ECO:0007669"/>
    <property type="project" value="UniProtKB-UniRule"/>
</dbReference>
<dbReference type="InterPro" id="IPR001633">
    <property type="entry name" value="EAL_dom"/>
</dbReference>
<dbReference type="Pfam" id="PF00990">
    <property type="entry name" value="GGDEF"/>
    <property type="match status" value="1"/>
</dbReference>
<feature type="domain" description="GGDEF" evidence="4">
    <location>
        <begin position="433"/>
        <end position="566"/>
    </location>
</feature>
<organism evidence="6 7">
    <name type="scientific">Bradyrhizobium zhanjiangense</name>
    <dbReference type="NCBI Taxonomy" id="1325107"/>
    <lineage>
        <taxon>Bacteria</taxon>
        <taxon>Pseudomonadati</taxon>
        <taxon>Pseudomonadota</taxon>
        <taxon>Alphaproteobacteria</taxon>
        <taxon>Hyphomicrobiales</taxon>
        <taxon>Nitrobacteraceae</taxon>
        <taxon>Bradyrhizobium</taxon>
    </lineage>
</organism>
<dbReference type="Gene3D" id="3.30.450.20">
    <property type="entry name" value="PAS domain"/>
    <property type="match status" value="1"/>
</dbReference>
<dbReference type="Gene3D" id="3.30.70.270">
    <property type="match status" value="1"/>
</dbReference>
<protein>
    <submittedName>
        <fullName evidence="6">EAL domain-containing protein</fullName>
    </submittedName>
</protein>
<dbReference type="PROSITE" id="PS50883">
    <property type="entry name" value="EAL"/>
    <property type="match status" value="1"/>
</dbReference>
<keyword evidence="1" id="KW-1133">Transmembrane helix</keyword>
<dbReference type="Pfam" id="PF03707">
    <property type="entry name" value="MHYT"/>
    <property type="match status" value="2"/>
</dbReference>
<comment type="caution">
    <text evidence="6">The sequence shown here is derived from an EMBL/GenBank/DDBJ whole genome shotgun (WGS) entry which is preliminary data.</text>
</comment>
<feature type="transmembrane region" description="Helical" evidence="1">
    <location>
        <begin position="47"/>
        <end position="72"/>
    </location>
</feature>
<dbReference type="InterPro" id="IPR029787">
    <property type="entry name" value="Nucleotide_cyclase"/>
</dbReference>
<accession>A0A4Q0QTT4</accession>
<proteinExistence type="predicted"/>
<feature type="coiled-coil region" evidence="2">
    <location>
        <begin position="248"/>
        <end position="282"/>
    </location>
</feature>
<evidence type="ECO:0000259" key="4">
    <source>
        <dbReference type="PROSITE" id="PS50887"/>
    </source>
</evidence>
<sequence>MFRVLSCLTVEHDFRLVVLAGLVCFVASIVAVSIFHRAIAARARTRLIWIAIAGAAIGYGIWATHFVAMLAYEPGVTTGYGIVLTALSLATAMLLTSGGFGVAVGDSGRWRAAAGGVIIGGGIASMHYLGMWALEVPGRVSWSLDLVFVSIILAMCLGYAALAVAIRYQNYRGTLAAAVLLTLAIVSHHFTAMGAVQVTPDPTRATGALSLSPAVLAFAIAGVALSVLGMSLIGVLADRRLASRTAKFEAIISQLSDARQQLEDSQQELQDQTVRLDTAINHMVEGLCMFDAEKRLVVCNERYARLYRLPPELLRTGTSHTEIIRHRIVKGILKGDSSEGAAEQFISKLAALPFDAVSSRIDEFADGRLIRVTRQPMTGGGWVATHLDVTAQRRSEAKITHMAQHDALTDLPNRVLLRERMEHAIAVTRNGGLDLAVLMLDLDRFKEVNDTLGHPAGDSLLRAVAARLRECTTETALIARLGGDEFAVIDYVTNPAVEAAALAENIRKALCEPFDLGDHRVTVGTSIGIAIAPRDGNDSDVIMKSADLALYSAKSGGRGAFRFFEPELDELMHARRNLERDMRDALAGRQFELHYQPFVSAATGKTIGFEALLRWHHPQRGLVLPSEFIPLAEETGLIVPLGEWVLRTACAEAAKWPAYVRIAINLSPAQFRSTELVPVVVGALASSGIAPHRLELEVTETVIMHDSDAVFAVLAQLRELGVRIALDDFGTGYSSLSFLQRFPFDKVKIDCSFVGELSSARAEAHHLARAVVRFAVSLGKTTTAEGVETKEQLDILREEGCAETQGYYFSRPMPASDIATMLREDSGAAIRAA</sequence>
<dbReference type="InterPro" id="IPR043128">
    <property type="entry name" value="Rev_trsase/Diguanyl_cyclase"/>
</dbReference>
<dbReference type="Proteomes" id="UP000290174">
    <property type="component" value="Unassembled WGS sequence"/>
</dbReference>
<dbReference type="PANTHER" id="PTHR44757">
    <property type="entry name" value="DIGUANYLATE CYCLASE DGCP"/>
    <property type="match status" value="1"/>
</dbReference>
<keyword evidence="2" id="KW-0175">Coiled coil</keyword>
<dbReference type="NCBIfam" id="TIGR00254">
    <property type="entry name" value="GGDEF"/>
    <property type="match status" value="1"/>
</dbReference>
<dbReference type="CDD" id="cd01948">
    <property type="entry name" value="EAL"/>
    <property type="match status" value="1"/>
</dbReference>
<keyword evidence="1" id="KW-0812">Transmembrane</keyword>
<feature type="transmembrane region" description="Helical" evidence="1">
    <location>
        <begin position="146"/>
        <end position="168"/>
    </location>
</feature>
<dbReference type="Gene3D" id="3.20.20.450">
    <property type="entry name" value="EAL domain"/>
    <property type="match status" value="1"/>
</dbReference>